<dbReference type="Proteomes" id="UP000656548">
    <property type="component" value="Unassembled WGS sequence"/>
</dbReference>
<keyword evidence="3" id="KW-1185">Reference proteome</keyword>
<dbReference type="EMBL" id="JADBEJ010000005">
    <property type="protein sequence ID" value="MBE1576922.1"/>
    <property type="molecule type" value="Genomic_DNA"/>
</dbReference>
<dbReference type="RefSeq" id="WP_318780626.1">
    <property type="nucleotide sequence ID" value="NZ_JADBEJ010000005.1"/>
</dbReference>
<proteinExistence type="predicted"/>
<gene>
    <name evidence="2" type="ORF">H4W30_003982</name>
</gene>
<dbReference type="InterPro" id="IPR018958">
    <property type="entry name" value="Knr4/Smi1-like_dom"/>
</dbReference>
<evidence type="ECO:0000259" key="1">
    <source>
        <dbReference type="Pfam" id="PF09346"/>
    </source>
</evidence>
<comment type="caution">
    <text evidence="2">The sequence shown here is derived from an EMBL/GenBank/DDBJ whole genome shotgun (WGS) entry which is preliminary data.</text>
</comment>
<name>A0ABR9L8Q3_9PSEU</name>
<organism evidence="2 3">
    <name type="scientific">Amycolatopsis roodepoortensis</name>
    <dbReference type="NCBI Taxonomy" id="700274"/>
    <lineage>
        <taxon>Bacteria</taxon>
        <taxon>Bacillati</taxon>
        <taxon>Actinomycetota</taxon>
        <taxon>Actinomycetes</taxon>
        <taxon>Pseudonocardiales</taxon>
        <taxon>Pseudonocardiaceae</taxon>
        <taxon>Amycolatopsis</taxon>
    </lineage>
</organism>
<evidence type="ECO:0000313" key="2">
    <source>
        <dbReference type="EMBL" id="MBE1576922.1"/>
    </source>
</evidence>
<sequence length="174" mass="19316">MEATWRRIITLLSEHAPATAREIRPPAPAAHVARLRDRVGLELPPELLTWWALMDGVDDERVHGAGDLIPKGYLPLSVARAEEEYARQSQYPDPGCCAPEGTHRKQAGQDGFPYCTANLPIGRAIDGGLLCVDLRTGEHHGCVMEWYASEGIYRSDWASVAEILDEIDERLSRS</sequence>
<feature type="domain" description="Knr4/Smi1-like" evidence="1">
    <location>
        <begin position="26"/>
        <end position="165"/>
    </location>
</feature>
<reference evidence="2 3" key="1">
    <citation type="submission" date="2020-10" db="EMBL/GenBank/DDBJ databases">
        <title>Sequencing the genomes of 1000 actinobacteria strains.</title>
        <authorList>
            <person name="Klenk H.-P."/>
        </authorList>
    </citation>
    <scope>NUCLEOTIDE SEQUENCE [LARGE SCALE GENOMIC DNA]</scope>
    <source>
        <strain evidence="2 3">DSM 46661</strain>
    </source>
</reference>
<dbReference type="Pfam" id="PF09346">
    <property type="entry name" value="SMI1_KNR4"/>
    <property type="match status" value="1"/>
</dbReference>
<protein>
    <submittedName>
        <fullName evidence="2">Cell wall assembly regulator SMI1</fullName>
    </submittedName>
</protein>
<accession>A0ABR9L8Q3</accession>
<evidence type="ECO:0000313" key="3">
    <source>
        <dbReference type="Proteomes" id="UP000656548"/>
    </source>
</evidence>